<dbReference type="Gene3D" id="3.30.70.1430">
    <property type="entry name" value="Multidrug efflux transporter AcrB pore domain"/>
    <property type="match status" value="1"/>
</dbReference>
<dbReference type="EMBL" id="FOJX01000001">
    <property type="protein sequence ID" value="SFA68934.1"/>
    <property type="molecule type" value="Genomic_DNA"/>
</dbReference>
<protein>
    <submittedName>
        <fullName evidence="1">Hydrophobic/amphiphilic exporter-1, HAE1 family</fullName>
    </submittedName>
</protein>
<evidence type="ECO:0000313" key="2">
    <source>
        <dbReference type="Proteomes" id="UP000183843"/>
    </source>
</evidence>
<dbReference type="Pfam" id="PF00873">
    <property type="entry name" value="ACR_tran"/>
    <property type="match status" value="1"/>
</dbReference>
<dbReference type="PANTHER" id="PTHR32063">
    <property type="match status" value="1"/>
</dbReference>
<dbReference type="InterPro" id="IPR001036">
    <property type="entry name" value="Acrflvin-R"/>
</dbReference>
<reference evidence="1 2" key="1">
    <citation type="submission" date="2016-10" db="EMBL/GenBank/DDBJ databases">
        <authorList>
            <person name="de Groot N.N."/>
        </authorList>
    </citation>
    <scope>NUCLEOTIDE SEQUENCE [LARGE SCALE GENOMIC DNA]</scope>
    <source>
        <strain evidence="1 2">L14</strain>
    </source>
</reference>
<proteinExistence type="predicted"/>
<sequence>MAQYFIRHPLQAVVLAVLLTLFGLVAALRLPVAEYPSIMPPTVSVSATYQGADAETVQDTVANIIEGEIRGLEGLRSMSSNSDALGNYKLDIEFAPGVDEEIAAAGVQNRIATVLPSLPETVQNYGVTTSRSLPGMVFAMSLCSPHGTYDSIFCRTMPRRISWTG</sequence>
<dbReference type="Gene3D" id="3.30.70.1320">
    <property type="entry name" value="Multidrug efflux transporter AcrB pore domain like"/>
    <property type="match status" value="1"/>
</dbReference>
<organism evidence="1 2">
    <name type="scientific">Selenomonas ruminantium</name>
    <dbReference type="NCBI Taxonomy" id="971"/>
    <lineage>
        <taxon>Bacteria</taxon>
        <taxon>Bacillati</taxon>
        <taxon>Bacillota</taxon>
        <taxon>Negativicutes</taxon>
        <taxon>Selenomonadales</taxon>
        <taxon>Selenomonadaceae</taxon>
        <taxon>Selenomonas</taxon>
    </lineage>
</organism>
<dbReference type="Proteomes" id="UP000183843">
    <property type="component" value="Unassembled WGS sequence"/>
</dbReference>
<dbReference type="FunFam" id="3.30.70.1430:FF:000001">
    <property type="entry name" value="Efflux pump membrane transporter"/>
    <property type="match status" value="1"/>
</dbReference>
<gene>
    <name evidence="1" type="ORF">SAMN05216587_10136</name>
</gene>
<accession>A0A1I0UXW5</accession>
<dbReference type="PANTHER" id="PTHR32063:SF24">
    <property type="entry name" value="CATION EFFLUX SYSTEM (ACRB_ACRD_ACRF FAMILY)"/>
    <property type="match status" value="1"/>
</dbReference>
<evidence type="ECO:0000313" key="1">
    <source>
        <dbReference type="EMBL" id="SFA68934.1"/>
    </source>
</evidence>
<dbReference type="AlphaFoldDB" id="A0A1I0UXW5"/>
<dbReference type="PRINTS" id="PR00702">
    <property type="entry name" value="ACRIFLAVINRP"/>
</dbReference>
<dbReference type="SUPFAM" id="SSF82693">
    <property type="entry name" value="Multidrug efflux transporter AcrB pore domain, PN1, PN2, PC1 and PC2 subdomains"/>
    <property type="match status" value="1"/>
</dbReference>
<dbReference type="Gene3D" id="1.20.1640.10">
    <property type="entry name" value="Multidrug efflux transporter AcrB transmembrane domain"/>
    <property type="match status" value="1"/>
</dbReference>
<dbReference type="GO" id="GO:0005886">
    <property type="term" value="C:plasma membrane"/>
    <property type="evidence" value="ECO:0007669"/>
    <property type="project" value="TreeGrafter"/>
</dbReference>
<name>A0A1I0UXW5_SELRU</name>
<dbReference type="GO" id="GO:0042910">
    <property type="term" value="F:xenobiotic transmembrane transporter activity"/>
    <property type="evidence" value="ECO:0007669"/>
    <property type="project" value="TreeGrafter"/>
</dbReference>